<dbReference type="EMBL" id="CAICTM010002445">
    <property type="protein sequence ID" value="CAB9529274.1"/>
    <property type="molecule type" value="Genomic_DNA"/>
</dbReference>
<gene>
    <name evidence="1" type="ORF">SEMRO_2447_G328000.1</name>
</gene>
<keyword evidence="2" id="KW-1185">Reference proteome</keyword>
<evidence type="ECO:0000313" key="1">
    <source>
        <dbReference type="EMBL" id="CAB9529274.1"/>
    </source>
</evidence>
<reference evidence="1" key="1">
    <citation type="submission" date="2020-06" db="EMBL/GenBank/DDBJ databases">
        <authorList>
            <consortium name="Plant Systems Biology data submission"/>
        </authorList>
    </citation>
    <scope>NUCLEOTIDE SEQUENCE</scope>
    <source>
        <strain evidence="1">D6</strain>
    </source>
</reference>
<accession>A0A9N8F280</accession>
<dbReference type="AlphaFoldDB" id="A0A9N8F280"/>
<comment type="caution">
    <text evidence="1">The sequence shown here is derived from an EMBL/GenBank/DDBJ whole genome shotgun (WGS) entry which is preliminary data.</text>
</comment>
<protein>
    <submittedName>
        <fullName evidence="1">Uncharacterized protein</fullName>
    </submittedName>
</protein>
<name>A0A9N8F280_9STRA</name>
<organism evidence="1 2">
    <name type="scientific">Seminavis robusta</name>
    <dbReference type="NCBI Taxonomy" id="568900"/>
    <lineage>
        <taxon>Eukaryota</taxon>
        <taxon>Sar</taxon>
        <taxon>Stramenopiles</taxon>
        <taxon>Ochrophyta</taxon>
        <taxon>Bacillariophyta</taxon>
        <taxon>Bacillariophyceae</taxon>
        <taxon>Bacillariophycidae</taxon>
        <taxon>Naviculales</taxon>
        <taxon>Naviculaceae</taxon>
        <taxon>Seminavis</taxon>
    </lineage>
</organism>
<dbReference type="Proteomes" id="UP001153069">
    <property type="component" value="Unassembled WGS sequence"/>
</dbReference>
<evidence type="ECO:0000313" key="2">
    <source>
        <dbReference type="Proteomes" id="UP001153069"/>
    </source>
</evidence>
<sequence length="250" mass="27350">MEESTNGINSNNSCIGSSAPAASGSASGTVTGASALLTSGLTTSLMAEEVLSFLDPTSVLTCMEVSQIKSQFQLTNYYCRQHGSKLGCQEALREEIPKKFFWFAKAGNHAKKKQKNIECEDCVHLEHGIDRCPCCGEMMGQDCIRTCDKPGCGKKACETCTDKEDALLDWCEKCSEWTCKECVPGERMYCWGCDEYEWVCGNCNAFDPLDVYYNCLDGTFCVPCQGRVICAHCGIGKCESCMEPCGCNTN</sequence>
<proteinExistence type="predicted"/>